<dbReference type="Pfam" id="PF01695">
    <property type="entry name" value="IstB_IS21"/>
    <property type="match status" value="1"/>
</dbReference>
<dbReference type="AlphaFoldDB" id="A0A842HFD2"/>
<evidence type="ECO:0000259" key="1">
    <source>
        <dbReference type="Pfam" id="PF01695"/>
    </source>
</evidence>
<dbReference type="PANTHER" id="PTHR30050">
    <property type="entry name" value="CHROMOSOMAL REPLICATION INITIATOR PROTEIN DNAA"/>
    <property type="match status" value="1"/>
</dbReference>
<organism evidence="2 3">
    <name type="scientific">Ruficoccus amylovorans</name>
    <dbReference type="NCBI Taxonomy" id="1804625"/>
    <lineage>
        <taxon>Bacteria</taxon>
        <taxon>Pseudomonadati</taxon>
        <taxon>Verrucomicrobiota</taxon>
        <taxon>Opitutia</taxon>
        <taxon>Puniceicoccales</taxon>
        <taxon>Cerasicoccaceae</taxon>
        <taxon>Ruficoccus</taxon>
    </lineage>
</organism>
<dbReference type="GO" id="GO:0006260">
    <property type="term" value="P:DNA replication"/>
    <property type="evidence" value="ECO:0007669"/>
    <property type="project" value="TreeGrafter"/>
</dbReference>
<dbReference type="Gene3D" id="3.40.50.300">
    <property type="entry name" value="P-loop containing nucleotide triphosphate hydrolases"/>
    <property type="match status" value="1"/>
</dbReference>
<protein>
    <submittedName>
        <fullName evidence="2">ATP-binding protein</fullName>
    </submittedName>
</protein>
<dbReference type="InterPro" id="IPR002611">
    <property type="entry name" value="IstB_ATP-bd"/>
</dbReference>
<comment type="caution">
    <text evidence="2">The sequence shown here is derived from an EMBL/GenBank/DDBJ whole genome shotgun (WGS) entry which is preliminary data.</text>
</comment>
<keyword evidence="2" id="KW-0547">Nucleotide-binding</keyword>
<keyword evidence="2" id="KW-0067">ATP-binding</keyword>
<dbReference type="EMBL" id="JACHVB010000035">
    <property type="protein sequence ID" value="MBC2594930.1"/>
    <property type="molecule type" value="Genomic_DNA"/>
</dbReference>
<reference evidence="2 3" key="1">
    <citation type="submission" date="2020-07" db="EMBL/GenBank/DDBJ databases">
        <authorList>
            <person name="Feng X."/>
        </authorList>
    </citation>
    <scope>NUCLEOTIDE SEQUENCE [LARGE SCALE GENOMIC DNA]</scope>
    <source>
        <strain evidence="2 3">JCM31066</strain>
    </source>
</reference>
<sequence>MEIPPIPATFSAATTFRKSATEPERVALYVAAGELCGEIEQAVSGDDEGEGRWLTLAGASGCGKTHLAREIAVWAERHHGCYRRKSPPEIMQTRSVRFYACSELARRLRDGDYDLIEKLAGVWLLVLDDIGAERDPNGYLAEQWYALLNARLGKWTVITTNLSADQISERLDERIRSRLWRGRNVLLESNATDWYAPKGGAA</sequence>
<dbReference type="PANTHER" id="PTHR30050:SF4">
    <property type="entry name" value="ATP-BINDING PROTEIN RV3427C IN INSERTION SEQUENCE-RELATED"/>
    <property type="match status" value="1"/>
</dbReference>
<feature type="domain" description="IstB-like ATP-binding" evidence="1">
    <location>
        <begin position="54"/>
        <end position="171"/>
    </location>
</feature>
<dbReference type="SUPFAM" id="SSF52540">
    <property type="entry name" value="P-loop containing nucleoside triphosphate hydrolases"/>
    <property type="match status" value="1"/>
</dbReference>
<name>A0A842HFD2_9BACT</name>
<dbReference type="Proteomes" id="UP000546464">
    <property type="component" value="Unassembled WGS sequence"/>
</dbReference>
<evidence type="ECO:0000313" key="2">
    <source>
        <dbReference type="EMBL" id="MBC2594930.1"/>
    </source>
</evidence>
<proteinExistence type="predicted"/>
<dbReference type="RefSeq" id="WP_185675896.1">
    <property type="nucleotide sequence ID" value="NZ_JACHVB010000035.1"/>
</dbReference>
<dbReference type="InterPro" id="IPR027417">
    <property type="entry name" value="P-loop_NTPase"/>
</dbReference>
<evidence type="ECO:0000313" key="3">
    <source>
        <dbReference type="Proteomes" id="UP000546464"/>
    </source>
</evidence>
<accession>A0A842HFD2</accession>
<dbReference type="GO" id="GO:0005524">
    <property type="term" value="F:ATP binding"/>
    <property type="evidence" value="ECO:0007669"/>
    <property type="project" value="UniProtKB-KW"/>
</dbReference>
<keyword evidence="3" id="KW-1185">Reference proteome</keyword>
<gene>
    <name evidence="2" type="ORF">H5P28_11745</name>
</gene>